<evidence type="ECO:0000259" key="5">
    <source>
        <dbReference type="PROSITE" id="PS50975"/>
    </source>
</evidence>
<dbReference type="InterPro" id="IPR052032">
    <property type="entry name" value="ATP-dep_AA_Ligase"/>
</dbReference>
<dbReference type="PANTHER" id="PTHR43585:SF2">
    <property type="entry name" value="ATP-GRASP ENZYME FSQD"/>
    <property type="match status" value="1"/>
</dbReference>
<evidence type="ECO:0000256" key="1">
    <source>
        <dbReference type="ARBA" id="ARBA00022598"/>
    </source>
</evidence>
<evidence type="ECO:0000256" key="3">
    <source>
        <dbReference type="ARBA" id="ARBA00022840"/>
    </source>
</evidence>
<name>A0A0X8JCY6_ACTRD</name>
<accession>A0A0X8JCY6</accession>
<reference evidence="7" key="1">
    <citation type="submission" date="2016-02" db="EMBL/GenBank/DDBJ databases">
        <authorList>
            <person name="Holder M.E."/>
            <person name="Ajami N.J."/>
            <person name="Petrosino J.F."/>
        </authorList>
    </citation>
    <scope>NUCLEOTIDE SEQUENCE [LARGE SCALE GENOMIC DNA]</scope>
    <source>
        <strain evidence="7">CCUG 36733</strain>
    </source>
</reference>
<dbReference type="PROSITE" id="PS50975">
    <property type="entry name" value="ATP_GRASP"/>
    <property type="match status" value="1"/>
</dbReference>
<keyword evidence="1" id="KW-0436">Ligase</keyword>
<feature type="domain" description="ATP-grasp" evidence="5">
    <location>
        <begin position="87"/>
        <end position="283"/>
    </location>
</feature>
<dbReference type="Gene3D" id="3.30.1490.20">
    <property type="entry name" value="ATP-grasp fold, A domain"/>
    <property type="match status" value="1"/>
</dbReference>
<gene>
    <name evidence="6" type="ORF">AXF14_02075</name>
</gene>
<dbReference type="Gene3D" id="3.30.470.20">
    <property type="entry name" value="ATP-grasp fold, B domain"/>
    <property type="match status" value="1"/>
</dbReference>
<dbReference type="SUPFAM" id="SSF56059">
    <property type="entry name" value="Glutathione synthetase ATP-binding domain-like"/>
    <property type="match status" value="1"/>
</dbReference>
<evidence type="ECO:0000313" key="6">
    <source>
        <dbReference type="EMBL" id="AMD86603.1"/>
    </source>
</evidence>
<evidence type="ECO:0000313" key="7">
    <source>
        <dbReference type="Proteomes" id="UP000065220"/>
    </source>
</evidence>
<dbReference type="Proteomes" id="UP000065220">
    <property type="component" value="Chromosome"/>
</dbReference>
<dbReference type="EMBL" id="CP014228">
    <property type="protein sequence ID" value="AMD86603.1"/>
    <property type="molecule type" value="Genomic_DNA"/>
</dbReference>
<protein>
    <recommendedName>
        <fullName evidence="5">ATP-grasp domain-containing protein</fullName>
    </recommendedName>
</protein>
<dbReference type="KEGG" id="ard:AXF14_02075"/>
<keyword evidence="7" id="KW-1185">Reference proteome</keyword>
<evidence type="ECO:0000256" key="2">
    <source>
        <dbReference type="ARBA" id="ARBA00022741"/>
    </source>
</evidence>
<dbReference type="InterPro" id="IPR011761">
    <property type="entry name" value="ATP-grasp"/>
</dbReference>
<dbReference type="InterPro" id="IPR013815">
    <property type="entry name" value="ATP_grasp_subdomain_1"/>
</dbReference>
<dbReference type="GO" id="GO:0005524">
    <property type="term" value="F:ATP binding"/>
    <property type="evidence" value="ECO:0007669"/>
    <property type="project" value="UniProtKB-UniRule"/>
</dbReference>
<proteinExistence type="predicted"/>
<keyword evidence="3 4" id="KW-0067">ATP-binding</keyword>
<dbReference type="Gene3D" id="3.40.50.20">
    <property type="match status" value="1"/>
</dbReference>
<dbReference type="PANTHER" id="PTHR43585">
    <property type="entry name" value="FUMIPYRROLE BIOSYNTHESIS PROTEIN C"/>
    <property type="match status" value="1"/>
</dbReference>
<evidence type="ECO:0000256" key="4">
    <source>
        <dbReference type="PROSITE-ProRule" id="PRU00409"/>
    </source>
</evidence>
<dbReference type="GO" id="GO:0046872">
    <property type="term" value="F:metal ion binding"/>
    <property type="evidence" value="ECO:0007669"/>
    <property type="project" value="InterPro"/>
</dbReference>
<dbReference type="AlphaFoldDB" id="A0A0X8JCY6"/>
<sequence>MVIFTEDKYRDDYEDAGFSPVFSVPALEDFTAVRAEFARLLETIDFVGVIGGSERAVQPAGFVRSYFGLEGPGFEECARLTDKYLMKRSWLAADLPVADFMAVRGVDNFGEIVSSRSLPMIIKPSRGTGAVQITAVTTEEEREAVLANPPAYVTNDDYYALVEKKLEVIAEYHVDAVVSRGGICYDMVGRYFAPPMNWREPGLRGSHTVNPEDPAFEPVRTLGARAVAALGVTDGVTHCEVFETPDGFVLGEIAGRPGGGSVSSLMKHQLGVNAWDAFVATTLRREIPSAKPGVTSLVTACVMLPEAEQPVVEWTSAEEIAALDGVEEAIVTCQAGRTSGYRHSSVGSGYVVYRSESDDVIADGTRITESFKLVYA</sequence>
<keyword evidence="2 4" id="KW-0547">Nucleotide-binding</keyword>
<organism evidence="6 7">
    <name type="scientific">Actinomyces radicidentis</name>
    <dbReference type="NCBI Taxonomy" id="111015"/>
    <lineage>
        <taxon>Bacteria</taxon>
        <taxon>Bacillati</taxon>
        <taxon>Actinomycetota</taxon>
        <taxon>Actinomycetes</taxon>
        <taxon>Actinomycetales</taxon>
        <taxon>Actinomycetaceae</taxon>
        <taxon>Actinomyces</taxon>
    </lineage>
</organism>
<dbReference type="STRING" id="111015.AXF14_02075"/>
<dbReference type="GO" id="GO:0016874">
    <property type="term" value="F:ligase activity"/>
    <property type="evidence" value="ECO:0007669"/>
    <property type="project" value="UniProtKB-KW"/>
</dbReference>